<feature type="domain" description="NB-ARC" evidence="2">
    <location>
        <begin position="88"/>
        <end position="235"/>
    </location>
</feature>
<accession>A0ABV2ZZC1</accession>
<dbReference type="SUPFAM" id="SSF52540">
    <property type="entry name" value="P-loop containing nucleoside triphosphate hydrolases"/>
    <property type="match status" value="1"/>
</dbReference>
<comment type="caution">
    <text evidence="3">The sequence shown here is derived from an EMBL/GenBank/DDBJ whole genome shotgun (WGS) entry which is preliminary data.</text>
</comment>
<dbReference type="Pfam" id="PF00931">
    <property type="entry name" value="NB-ARC"/>
    <property type="match status" value="1"/>
</dbReference>
<dbReference type="InterPro" id="IPR002182">
    <property type="entry name" value="NB-ARC"/>
</dbReference>
<dbReference type="PANTHER" id="PTHR47691:SF3">
    <property type="entry name" value="HTH-TYPE TRANSCRIPTIONAL REGULATOR RV0890C-RELATED"/>
    <property type="match status" value="1"/>
</dbReference>
<sequence>MTTSDALPAPAEPSPQTAGTGDVIENRVSGDVSGPIVQAGTVNGNINIAAPVSALAAARTLPSDIASFVGRESEIGHVSDLAASGGVVRISAVAGMAGAGKTAFATHVAHELAPRFPDGQIFLNLYGHTPGQRAVEPFGALATLLLTLGVAPQQIPTDLQARVALWRDRMAERKVLLVLDDVLSTEQVAPLLPGTAGSLVIITSRRRLTALSEALAITMNMLEPAEAAGLFVRLAGRPSLSPTDPAVTEIVSLCSGLPLAVSLMAGHLKHHPNSTITDLAGDLRSTADALPALHAEHSSVSAAFDLSYQNLSASQQAILRRLGLHPGVDIDRYAAAALMDTTPAIARELLESLYNHCLIEEPTHGRFRPHDLIREHARQLAAADSIPERDAALRRLLRYYRVCTGVADRFLTRRALPSNAAEAGAEQPWLPSLQSRAQAAAWMDAERQNLLASCEYAQQHGYADHVVAISAVMHSFLRTQGHWDEAIRLHQASLQAARYAGDTTGELNSVNDLGVLWRLTGNYPAATTCLAHALELSRAAGDTQRTANSLKDLGLVQRLTGNYAAATVNLTEALELFRTLGDRNGQATSLNYLGASKFATGDYQSAIADQECALALYRESGNAVGEGNARTSAGLVHYTMGDFPAAAETLTEALALYRQLGDINGEANALKNLGPV</sequence>
<dbReference type="SMART" id="SM00028">
    <property type="entry name" value="TPR"/>
    <property type="match status" value="4"/>
</dbReference>
<dbReference type="Pfam" id="PF13176">
    <property type="entry name" value="TPR_7"/>
    <property type="match status" value="1"/>
</dbReference>
<evidence type="ECO:0000313" key="3">
    <source>
        <dbReference type="EMBL" id="MEU3787838.1"/>
    </source>
</evidence>
<evidence type="ECO:0000313" key="4">
    <source>
        <dbReference type="Proteomes" id="UP001550739"/>
    </source>
</evidence>
<keyword evidence="4" id="KW-1185">Reference proteome</keyword>
<organism evidence="3 4">
    <name type="scientific">Streptomyces sp. 900129855</name>
    <dbReference type="NCBI Taxonomy" id="3155129"/>
    <lineage>
        <taxon>Bacteria</taxon>
        <taxon>Bacillati</taxon>
        <taxon>Actinomycetota</taxon>
        <taxon>Actinomycetes</taxon>
        <taxon>Kitasatosporales</taxon>
        <taxon>Streptomycetaceae</taxon>
        <taxon>Streptomyces</taxon>
    </lineage>
</organism>
<feature type="region of interest" description="Disordered" evidence="1">
    <location>
        <begin position="1"/>
        <end position="21"/>
    </location>
</feature>
<dbReference type="EMBL" id="JBEZVE010000055">
    <property type="protein sequence ID" value="MEU3787838.1"/>
    <property type="molecule type" value="Genomic_DNA"/>
</dbReference>
<dbReference type="Gene3D" id="1.25.40.10">
    <property type="entry name" value="Tetratricopeptide repeat domain"/>
    <property type="match status" value="1"/>
</dbReference>
<reference evidence="3 4" key="1">
    <citation type="submission" date="2024-06" db="EMBL/GenBank/DDBJ databases">
        <title>The Natural Products Discovery Center: Release of the First 8490 Sequenced Strains for Exploring Actinobacteria Biosynthetic Diversity.</title>
        <authorList>
            <person name="Kalkreuter E."/>
            <person name="Kautsar S.A."/>
            <person name="Yang D."/>
            <person name="Bader C.D."/>
            <person name="Teijaro C.N."/>
            <person name="Fluegel L."/>
            <person name="Davis C.M."/>
            <person name="Simpson J.R."/>
            <person name="Lauterbach L."/>
            <person name="Steele A.D."/>
            <person name="Gui C."/>
            <person name="Meng S."/>
            <person name="Li G."/>
            <person name="Viehrig K."/>
            <person name="Ye F."/>
            <person name="Su P."/>
            <person name="Kiefer A.F."/>
            <person name="Nichols A."/>
            <person name="Cepeda A.J."/>
            <person name="Yan W."/>
            <person name="Fan B."/>
            <person name="Jiang Y."/>
            <person name="Adhikari A."/>
            <person name="Zheng C.-J."/>
            <person name="Schuster L."/>
            <person name="Cowan T.M."/>
            <person name="Smanski M.J."/>
            <person name="Chevrette M.G."/>
            <person name="De Carvalho L.P.S."/>
            <person name="Shen B."/>
        </authorList>
    </citation>
    <scope>NUCLEOTIDE SEQUENCE [LARGE SCALE GENOMIC DNA]</scope>
    <source>
        <strain evidence="3 4">NPDC033843</strain>
    </source>
</reference>
<dbReference type="InterPro" id="IPR036388">
    <property type="entry name" value="WH-like_DNA-bd_sf"/>
</dbReference>
<dbReference type="Gene3D" id="1.10.10.10">
    <property type="entry name" value="Winged helix-like DNA-binding domain superfamily/Winged helix DNA-binding domain"/>
    <property type="match status" value="1"/>
</dbReference>
<proteinExistence type="predicted"/>
<evidence type="ECO:0000256" key="1">
    <source>
        <dbReference type="SAM" id="MobiDB-lite"/>
    </source>
</evidence>
<dbReference type="RefSeq" id="WP_361710541.1">
    <property type="nucleotide sequence ID" value="NZ_JBEZVE010000055.1"/>
</dbReference>
<evidence type="ECO:0000259" key="2">
    <source>
        <dbReference type="Pfam" id="PF00931"/>
    </source>
</evidence>
<dbReference type="PRINTS" id="PR00364">
    <property type="entry name" value="DISEASERSIST"/>
</dbReference>
<feature type="non-terminal residue" evidence="3">
    <location>
        <position position="676"/>
    </location>
</feature>
<dbReference type="Pfam" id="PF13424">
    <property type="entry name" value="TPR_12"/>
    <property type="match status" value="2"/>
</dbReference>
<name>A0ABV2ZZC1_9ACTN</name>
<dbReference type="Proteomes" id="UP001550739">
    <property type="component" value="Unassembled WGS sequence"/>
</dbReference>
<dbReference type="PANTHER" id="PTHR47691">
    <property type="entry name" value="REGULATOR-RELATED"/>
    <property type="match status" value="1"/>
</dbReference>
<dbReference type="InterPro" id="IPR011990">
    <property type="entry name" value="TPR-like_helical_dom_sf"/>
</dbReference>
<dbReference type="InterPro" id="IPR019734">
    <property type="entry name" value="TPR_rpt"/>
</dbReference>
<dbReference type="Gene3D" id="3.40.50.300">
    <property type="entry name" value="P-loop containing nucleotide triphosphate hydrolases"/>
    <property type="match status" value="1"/>
</dbReference>
<dbReference type="SUPFAM" id="SSF48452">
    <property type="entry name" value="TPR-like"/>
    <property type="match status" value="1"/>
</dbReference>
<gene>
    <name evidence="3" type="ORF">AB0E89_46300</name>
</gene>
<protein>
    <submittedName>
        <fullName evidence="3">Tetratricopeptide repeat protein</fullName>
    </submittedName>
</protein>
<dbReference type="InterPro" id="IPR027417">
    <property type="entry name" value="P-loop_NTPase"/>
</dbReference>